<proteinExistence type="predicted"/>
<accession>A0ABS9KQU9</accession>
<dbReference type="Proteomes" id="UP001165367">
    <property type="component" value="Unassembled WGS sequence"/>
</dbReference>
<evidence type="ECO:0000313" key="1">
    <source>
        <dbReference type="EMBL" id="MCG2614707.1"/>
    </source>
</evidence>
<sequence length="158" mass="18724">MEWDWLKTGVGPLKDLLTFLNKEGKTNDVLKKQVIRELRNNLNIFHNGFFNSVKSDVLVDLLSNEAVKEAIKNNFRFRKLKPGSIEPYHVYDDRNKKYIGWDAERLIDKIDEKIEELRNIKKMNGDSLEKVRNNISLMLSNLYYRMKLLADFIRSDMK</sequence>
<dbReference type="EMBL" id="JAKLTR010000005">
    <property type="protein sequence ID" value="MCG2614707.1"/>
    <property type="molecule type" value="Genomic_DNA"/>
</dbReference>
<gene>
    <name evidence="1" type="ORF">LZZ85_10460</name>
</gene>
<organism evidence="1 2">
    <name type="scientific">Terrimonas ginsenosidimutans</name>
    <dbReference type="NCBI Taxonomy" id="2908004"/>
    <lineage>
        <taxon>Bacteria</taxon>
        <taxon>Pseudomonadati</taxon>
        <taxon>Bacteroidota</taxon>
        <taxon>Chitinophagia</taxon>
        <taxon>Chitinophagales</taxon>
        <taxon>Chitinophagaceae</taxon>
        <taxon>Terrimonas</taxon>
    </lineage>
</organism>
<name>A0ABS9KQU9_9BACT</name>
<keyword evidence="2" id="KW-1185">Reference proteome</keyword>
<reference evidence="1" key="1">
    <citation type="submission" date="2022-01" db="EMBL/GenBank/DDBJ databases">
        <authorList>
            <person name="Jo J.-H."/>
            <person name="Im W.-T."/>
        </authorList>
    </citation>
    <scope>NUCLEOTIDE SEQUENCE</scope>
    <source>
        <strain evidence="1">NA20</strain>
    </source>
</reference>
<dbReference type="RefSeq" id="WP_237871382.1">
    <property type="nucleotide sequence ID" value="NZ_JAKLTR010000005.1"/>
</dbReference>
<protein>
    <submittedName>
        <fullName evidence="1">Uncharacterized protein</fullName>
    </submittedName>
</protein>
<comment type="caution">
    <text evidence="1">The sequence shown here is derived from an EMBL/GenBank/DDBJ whole genome shotgun (WGS) entry which is preliminary data.</text>
</comment>
<evidence type="ECO:0000313" key="2">
    <source>
        <dbReference type="Proteomes" id="UP001165367"/>
    </source>
</evidence>